<dbReference type="AlphaFoldDB" id="A0A0H5BKT0"/>
<protein>
    <submittedName>
        <fullName evidence="1">Uncharacterized protein</fullName>
    </submittedName>
</protein>
<dbReference type="EMBL" id="AB996603">
    <property type="protein sequence ID" value="BAS01900.1"/>
    <property type="molecule type" value="Genomic_DNA"/>
</dbReference>
<keyword evidence="1" id="KW-0542">Nucleomorph</keyword>
<name>A0A0H5BKT0_9EUKA</name>
<accession>A0A0H5BKT0</accession>
<proteinExistence type="predicted"/>
<reference evidence="1" key="1">
    <citation type="journal article" date="2015" name="Genome Biol. Evol.">
        <title>Nucleomorph Genome Sequences of Two Chlorarachniophytes, Amorphochlora amoebiformis and Lotharella vacuolata.</title>
        <authorList>
            <person name="Suzuki S."/>
            <person name="Shirato S."/>
            <person name="Hirakawa Y."/>
            <person name="Ishida K."/>
        </authorList>
    </citation>
    <scope>NUCLEOTIDE SEQUENCE</scope>
    <source>
        <strain evidence="1">CCMP2058</strain>
    </source>
</reference>
<geneLocation type="nucleomorph" evidence="1"/>
<evidence type="ECO:0000313" key="1">
    <source>
        <dbReference type="EMBL" id="BAS01900.1"/>
    </source>
</evidence>
<sequence length="566" mass="67528">MKEIKLIYNNVYSLIAKGKIFAKRNVYINYKTSLFKKKNFYILNSSNSKIKIVYQTRNKNSSLIFEKNALKLLNPKIISNYHIKDIIFTSIHAGLLYNLMVDDKIQINSNNMLTNYLAIGYNNDFHLCFYKEIFSSFIHSIHYKLFTKNNSNNTYFSELISTKLDYRKNKNYYLNVKKKIKSKYDHISTRYSLNYANKYSSCNSRFFFNEDLAEVKNICCLFNYVFISNSISINKEISDINYLFNQHYFNLNYSTNIKKLKSKSLSLINNYFYKRIVKKRFLYLKDCFNINELIFDKLLLKIDSEGNRVIDISDYNFAGFGLSTKNFTEYKNKKINNSQSTLKNITTTLDNISDYLFNDLIKEIQIYLQGCYFINNCSNNNRLRLLISNYNNFINLNLSIKNQFHNTSMLSLSNNYWYQQNTKLPSYLDDIDINPLCFQLNLSFYLKNKEVRFIKSKTKQFTSIYVKSIKSIVYRPYSNLYEPTLKYISNLSEKFLHIFINSRSLMKNIKSNLLLNFYLSQAMCSTHIKGNERYKKRYFIMDYKRVPLLINLVHTIKYQENRRTSY</sequence>
<organism evidence="1">
    <name type="scientific">Amorphochlora amoebiformis</name>
    <dbReference type="NCBI Taxonomy" id="1561963"/>
    <lineage>
        <taxon>Eukaryota</taxon>
        <taxon>Sar</taxon>
        <taxon>Rhizaria</taxon>
        <taxon>Cercozoa</taxon>
        <taxon>Chlorarachniophyceae</taxon>
        <taxon>Amorphochlora</taxon>
    </lineage>
</organism>